<keyword evidence="4 7" id="KW-0812">Transmembrane</keyword>
<evidence type="ECO:0000313" key="10">
    <source>
        <dbReference type="Proteomes" id="UP000196710"/>
    </source>
</evidence>
<evidence type="ECO:0000256" key="6">
    <source>
        <dbReference type="ARBA" id="ARBA00023136"/>
    </source>
</evidence>
<comment type="similarity">
    <text evidence="7">Belongs to the binding-protein-dependent transport system permease family.</text>
</comment>
<proteinExistence type="inferred from homology"/>
<dbReference type="CDD" id="cd06261">
    <property type="entry name" value="TM_PBP2"/>
    <property type="match status" value="1"/>
</dbReference>
<dbReference type="PROSITE" id="PS50928">
    <property type="entry name" value="ABC_TM1"/>
    <property type="match status" value="1"/>
</dbReference>
<feature type="transmembrane region" description="Helical" evidence="7">
    <location>
        <begin position="126"/>
        <end position="145"/>
    </location>
</feature>
<dbReference type="Gene3D" id="1.10.3720.10">
    <property type="entry name" value="MetI-like"/>
    <property type="match status" value="1"/>
</dbReference>
<name>A0ABN5A2T2_9FIRM</name>
<evidence type="ECO:0000256" key="3">
    <source>
        <dbReference type="ARBA" id="ARBA00022475"/>
    </source>
</evidence>
<organism evidence="9 10">
    <name type="scientific">Acutalibacter muris</name>
    <dbReference type="NCBI Taxonomy" id="1796620"/>
    <lineage>
        <taxon>Bacteria</taxon>
        <taxon>Bacillati</taxon>
        <taxon>Bacillota</taxon>
        <taxon>Clostridia</taxon>
        <taxon>Eubacteriales</taxon>
        <taxon>Acutalibacteraceae</taxon>
        <taxon>Acutalibacter</taxon>
    </lineage>
</organism>
<evidence type="ECO:0000256" key="1">
    <source>
        <dbReference type="ARBA" id="ARBA00004651"/>
    </source>
</evidence>
<dbReference type="SUPFAM" id="SSF161098">
    <property type="entry name" value="MetI-like"/>
    <property type="match status" value="1"/>
</dbReference>
<feature type="transmembrane region" description="Helical" evidence="7">
    <location>
        <begin position="157"/>
        <end position="177"/>
    </location>
</feature>
<dbReference type="Pfam" id="PF00528">
    <property type="entry name" value="BPD_transp_1"/>
    <property type="match status" value="1"/>
</dbReference>
<dbReference type="InterPro" id="IPR035906">
    <property type="entry name" value="MetI-like_sf"/>
</dbReference>
<comment type="subcellular location">
    <subcellularLocation>
        <location evidence="1 7">Cell membrane</location>
        <topology evidence="1 7">Multi-pass membrane protein</topology>
    </subcellularLocation>
</comment>
<keyword evidence="5 7" id="KW-1133">Transmembrane helix</keyword>
<feature type="transmembrane region" description="Helical" evidence="7">
    <location>
        <begin position="94"/>
        <end position="114"/>
    </location>
</feature>
<dbReference type="PANTHER" id="PTHR43744:SF9">
    <property type="entry name" value="POLYGALACTURONAN_RHAMNOGALACTURONAN TRANSPORT SYSTEM PERMEASE PROTEIN YTCP"/>
    <property type="match status" value="1"/>
</dbReference>
<evidence type="ECO:0000256" key="5">
    <source>
        <dbReference type="ARBA" id="ARBA00022989"/>
    </source>
</evidence>
<dbReference type="PANTHER" id="PTHR43744">
    <property type="entry name" value="ABC TRANSPORTER PERMEASE PROTEIN MG189-RELATED-RELATED"/>
    <property type="match status" value="1"/>
</dbReference>
<gene>
    <name evidence="9" type="ORF">ADH66_08830</name>
</gene>
<keyword evidence="10" id="KW-1185">Reference proteome</keyword>
<keyword evidence="3" id="KW-1003">Cell membrane</keyword>
<accession>A0ABN5A2T2</accession>
<feature type="transmembrane region" description="Helical" evidence="7">
    <location>
        <begin position="198"/>
        <end position="223"/>
    </location>
</feature>
<dbReference type="InterPro" id="IPR000515">
    <property type="entry name" value="MetI-like"/>
</dbReference>
<feature type="transmembrane region" description="Helical" evidence="7">
    <location>
        <begin position="27"/>
        <end position="48"/>
    </location>
</feature>
<feature type="transmembrane region" description="Helical" evidence="7">
    <location>
        <begin position="275"/>
        <end position="295"/>
    </location>
</feature>
<evidence type="ECO:0000259" key="8">
    <source>
        <dbReference type="PROSITE" id="PS50928"/>
    </source>
</evidence>
<evidence type="ECO:0000256" key="4">
    <source>
        <dbReference type="ARBA" id="ARBA00022692"/>
    </source>
</evidence>
<evidence type="ECO:0000313" key="9">
    <source>
        <dbReference type="EMBL" id="ASB40751.1"/>
    </source>
</evidence>
<dbReference type="Proteomes" id="UP000196710">
    <property type="component" value="Chromosome"/>
</dbReference>
<keyword evidence="6 7" id="KW-0472">Membrane</keyword>
<sequence length="310" mass="34551">MPKRLFSEKGESSVIEKRTPSRLVFNVFNYGFMIIFALLCIMPVWHVVMASLSNPRLLMGASGILVKPLGKVTLEGYGMVLQNRNILVGYGNTIFYVLFTSVFGTILTAIAGYLVSRTDFKLAKPLTLFIMFTMIFSAGTIPTYMVIRNMGMLNTRWAILVPGLMNTYYIIIMKSAFEQLPMSFEESAKLDGANSLTILFKILMPMVKPTLAVVVMFTVIMQWNSWYLASIYLVKARDKWPLQLFMRDLLVKNDASKIVTNANDANAAINMAGNLVKYCVTVVGTAPILLAYPFAQKYFVSGITLGGVKG</sequence>
<evidence type="ECO:0000256" key="7">
    <source>
        <dbReference type="RuleBase" id="RU363032"/>
    </source>
</evidence>
<feature type="domain" description="ABC transmembrane type-1" evidence="8">
    <location>
        <begin position="90"/>
        <end position="284"/>
    </location>
</feature>
<dbReference type="EMBL" id="CP021422">
    <property type="protein sequence ID" value="ASB40751.1"/>
    <property type="molecule type" value="Genomic_DNA"/>
</dbReference>
<protein>
    <recommendedName>
        <fullName evidence="8">ABC transmembrane type-1 domain-containing protein</fullName>
    </recommendedName>
</protein>
<evidence type="ECO:0000256" key="2">
    <source>
        <dbReference type="ARBA" id="ARBA00022448"/>
    </source>
</evidence>
<reference evidence="10" key="1">
    <citation type="submission" date="2017-05" db="EMBL/GenBank/DDBJ databases">
        <title>Improved OligoMM genomes.</title>
        <authorList>
            <person name="Garzetti D."/>
        </authorList>
    </citation>
    <scope>NUCLEOTIDE SEQUENCE [LARGE SCALE GENOMIC DNA]</scope>
    <source>
        <strain evidence="10">KB18</strain>
    </source>
</reference>
<keyword evidence="2 7" id="KW-0813">Transport</keyword>